<dbReference type="EC" id="2.1.1.-" evidence="6"/>
<organism evidence="9 10">
    <name type="scientific">Bursaphelenchus okinawaensis</name>
    <dbReference type="NCBI Taxonomy" id="465554"/>
    <lineage>
        <taxon>Eukaryota</taxon>
        <taxon>Metazoa</taxon>
        <taxon>Ecdysozoa</taxon>
        <taxon>Nematoda</taxon>
        <taxon>Chromadorea</taxon>
        <taxon>Rhabditida</taxon>
        <taxon>Tylenchina</taxon>
        <taxon>Tylenchomorpha</taxon>
        <taxon>Aphelenchoidea</taxon>
        <taxon>Aphelenchoididae</taxon>
        <taxon>Bursaphelenchus</taxon>
    </lineage>
</organism>
<dbReference type="GO" id="GO:0040031">
    <property type="term" value="P:snRNA modification"/>
    <property type="evidence" value="ECO:0007669"/>
    <property type="project" value="TreeGrafter"/>
</dbReference>
<evidence type="ECO:0000313" key="10">
    <source>
        <dbReference type="Proteomes" id="UP000614601"/>
    </source>
</evidence>
<evidence type="ECO:0000256" key="3">
    <source>
        <dbReference type="ARBA" id="ARBA00022679"/>
    </source>
</evidence>
<dbReference type="InterPro" id="IPR029063">
    <property type="entry name" value="SAM-dependent_MTases_sf"/>
</dbReference>
<comment type="similarity">
    <text evidence="1 6">Belongs to the methyltransferase superfamily.</text>
</comment>
<protein>
    <recommendedName>
        <fullName evidence="6">RNA methyltransferase</fullName>
        <ecNumber evidence="6">2.1.1.-</ecNumber>
    </recommendedName>
</protein>
<sequence>MDHMEVDQKTKSPLPGASADGDSNFGSSGEANLPKGKAKEEEKFRYGNYNQYYGSRLEAKFTKDPRIDLLREEWFRNKFVLDVGCNTGVLTNYLAKHWGPSRMDGLDIDPVLVGIARKNIRHYCDKKEHDALVGKLPAMKEHKEGEKKVFPHNIWFTCTSYVFPDDEFLDMVRPEYDTIMALSITKWIHLNWGDEGLKRFFKRAFKNLKSGGVFIMEPQDYRTYYKSCKKIPSLKETYKNLKMRPEMFAHYLFEEVGFSEFVDLGIPEAKTKGYQRPIYAFKKK</sequence>
<feature type="domain" description="Bin3-type SAM" evidence="8">
    <location>
        <begin position="64"/>
        <end position="284"/>
    </location>
</feature>
<comment type="caution">
    <text evidence="9">The sequence shown here is derived from an EMBL/GenBank/DDBJ whole genome shotgun (WGS) entry which is preliminary data.</text>
</comment>
<evidence type="ECO:0000256" key="5">
    <source>
        <dbReference type="PROSITE-ProRule" id="PRU00848"/>
    </source>
</evidence>
<evidence type="ECO:0000259" key="8">
    <source>
        <dbReference type="PROSITE" id="PS51515"/>
    </source>
</evidence>
<dbReference type="AlphaFoldDB" id="A0A811LJB0"/>
<dbReference type="Proteomes" id="UP000783686">
    <property type="component" value="Unassembled WGS sequence"/>
</dbReference>
<dbReference type="Gene3D" id="3.40.50.150">
    <property type="entry name" value="Vaccinia Virus protein VP39"/>
    <property type="match status" value="1"/>
</dbReference>
<dbReference type="InterPro" id="IPR024160">
    <property type="entry name" value="BIN3_SAM-bd_dom"/>
</dbReference>
<dbReference type="PANTHER" id="PTHR12315:SF0">
    <property type="entry name" value="7SK SNRNA METHYLPHOSPHATE CAPPING ENZYME"/>
    <property type="match status" value="1"/>
</dbReference>
<dbReference type="Pfam" id="PF06859">
    <property type="entry name" value="Bin3"/>
    <property type="match status" value="1"/>
</dbReference>
<dbReference type="InterPro" id="IPR010675">
    <property type="entry name" value="Bin3_C"/>
</dbReference>
<feature type="region of interest" description="Disordered" evidence="7">
    <location>
        <begin position="1"/>
        <end position="40"/>
    </location>
</feature>
<dbReference type="Proteomes" id="UP000614601">
    <property type="component" value="Unassembled WGS sequence"/>
</dbReference>
<dbReference type="OrthoDB" id="10017101at2759"/>
<gene>
    <name evidence="9" type="ORF">BOKJ2_LOCUS13734</name>
</gene>
<dbReference type="CDD" id="cd02440">
    <property type="entry name" value="AdoMet_MTases"/>
    <property type="match status" value="1"/>
</dbReference>
<dbReference type="GO" id="GO:0032259">
    <property type="term" value="P:methylation"/>
    <property type="evidence" value="ECO:0007669"/>
    <property type="project" value="UniProtKB-KW"/>
</dbReference>
<evidence type="ECO:0000256" key="1">
    <source>
        <dbReference type="ARBA" id="ARBA00008361"/>
    </source>
</evidence>
<reference evidence="9" key="1">
    <citation type="submission" date="2020-09" db="EMBL/GenBank/DDBJ databases">
        <authorList>
            <person name="Kikuchi T."/>
        </authorList>
    </citation>
    <scope>NUCLEOTIDE SEQUENCE</scope>
    <source>
        <strain evidence="9">SH1</strain>
    </source>
</reference>
<dbReference type="GO" id="GO:0008171">
    <property type="term" value="F:O-methyltransferase activity"/>
    <property type="evidence" value="ECO:0007669"/>
    <property type="project" value="UniProtKB-UniRule"/>
</dbReference>
<dbReference type="SUPFAM" id="SSF53335">
    <property type="entry name" value="S-adenosyl-L-methionine-dependent methyltransferases"/>
    <property type="match status" value="1"/>
</dbReference>
<evidence type="ECO:0000256" key="6">
    <source>
        <dbReference type="RuleBase" id="RU367087"/>
    </source>
</evidence>
<name>A0A811LJB0_9BILA</name>
<keyword evidence="10" id="KW-1185">Reference proteome</keyword>
<keyword evidence="3 6" id="KW-0808">Transferase</keyword>
<feature type="compositionally biased region" description="Basic and acidic residues" evidence="7">
    <location>
        <begin position="1"/>
        <end position="10"/>
    </location>
</feature>
<dbReference type="InterPro" id="IPR041698">
    <property type="entry name" value="Methyltransf_25"/>
</dbReference>
<dbReference type="InterPro" id="IPR039772">
    <property type="entry name" value="Bin3-like"/>
</dbReference>
<keyword evidence="4 5" id="KW-0949">S-adenosyl-L-methionine</keyword>
<dbReference type="GO" id="GO:0008173">
    <property type="term" value="F:RNA methyltransferase activity"/>
    <property type="evidence" value="ECO:0007669"/>
    <property type="project" value="UniProtKB-UniRule"/>
</dbReference>
<evidence type="ECO:0000256" key="2">
    <source>
        <dbReference type="ARBA" id="ARBA00022603"/>
    </source>
</evidence>
<dbReference type="EMBL" id="CAJFCW020000006">
    <property type="protein sequence ID" value="CAG9127176.1"/>
    <property type="molecule type" value="Genomic_DNA"/>
</dbReference>
<accession>A0A811LJB0</accession>
<dbReference type="PROSITE" id="PS51515">
    <property type="entry name" value="BIN3_SAM"/>
    <property type="match status" value="1"/>
</dbReference>
<keyword evidence="2 6" id="KW-0489">Methyltransferase</keyword>
<dbReference type="GO" id="GO:0017069">
    <property type="term" value="F:snRNA binding"/>
    <property type="evidence" value="ECO:0007669"/>
    <property type="project" value="TreeGrafter"/>
</dbReference>
<dbReference type="PANTHER" id="PTHR12315">
    <property type="entry name" value="BICOID-INTERACTING PROTEIN RELATED"/>
    <property type="match status" value="1"/>
</dbReference>
<dbReference type="FunFam" id="3.40.50.150:FF:000083">
    <property type="entry name" value="7SK snRNA methylphosphate capping enzyme"/>
    <property type="match status" value="1"/>
</dbReference>
<dbReference type="EMBL" id="CAJFDH010000006">
    <property type="protein sequence ID" value="CAD5229675.1"/>
    <property type="molecule type" value="Genomic_DNA"/>
</dbReference>
<evidence type="ECO:0000313" key="9">
    <source>
        <dbReference type="EMBL" id="CAD5229675.1"/>
    </source>
</evidence>
<evidence type="ECO:0000256" key="7">
    <source>
        <dbReference type="SAM" id="MobiDB-lite"/>
    </source>
</evidence>
<proteinExistence type="inferred from homology"/>
<evidence type="ECO:0000256" key="4">
    <source>
        <dbReference type="ARBA" id="ARBA00022691"/>
    </source>
</evidence>
<dbReference type="Pfam" id="PF13649">
    <property type="entry name" value="Methyltransf_25"/>
    <property type="match status" value="1"/>
</dbReference>